<reference evidence="3" key="1">
    <citation type="submission" date="2016-10" db="EMBL/GenBank/DDBJ databases">
        <authorList>
            <person name="Varghese N."/>
            <person name="Submissions S."/>
        </authorList>
    </citation>
    <scope>NUCLEOTIDE SEQUENCE [LARGE SCALE GENOMIC DNA]</scope>
    <source>
        <strain evidence="3">DSM 18609</strain>
    </source>
</reference>
<dbReference type="GO" id="GO:0016757">
    <property type="term" value="F:glycosyltransferase activity"/>
    <property type="evidence" value="ECO:0007669"/>
    <property type="project" value="InterPro"/>
</dbReference>
<protein>
    <submittedName>
        <fullName evidence="2">Capsular polysaccharide biosynthesis protein</fullName>
    </submittedName>
</protein>
<evidence type="ECO:0000313" key="2">
    <source>
        <dbReference type="EMBL" id="SDD72326.1"/>
    </source>
</evidence>
<evidence type="ECO:0000259" key="1">
    <source>
        <dbReference type="Pfam" id="PF04577"/>
    </source>
</evidence>
<proteinExistence type="predicted"/>
<dbReference type="AlphaFoldDB" id="A0A1G6X4Z0"/>
<gene>
    <name evidence="2" type="ORF">SAMN04488024_107205</name>
</gene>
<dbReference type="Pfam" id="PF04577">
    <property type="entry name" value="Glyco_transf_61"/>
    <property type="match status" value="1"/>
</dbReference>
<dbReference type="InterPro" id="IPR049625">
    <property type="entry name" value="Glyco_transf_61_cat"/>
</dbReference>
<dbReference type="EMBL" id="FMZH01000007">
    <property type="protein sequence ID" value="SDD72326.1"/>
    <property type="molecule type" value="Genomic_DNA"/>
</dbReference>
<organism evidence="2 3">
    <name type="scientific">Pedobacter soli</name>
    <dbReference type="NCBI Taxonomy" id="390242"/>
    <lineage>
        <taxon>Bacteria</taxon>
        <taxon>Pseudomonadati</taxon>
        <taxon>Bacteroidota</taxon>
        <taxon>Sphingobacteriia</taxon>
        <taxon>Sphingobacteriales</taxon>
        <taxon>Sphingobacteriaceae</taxon>
        <taxon>Pedobacter</taxon>
    </lineage>
</organism>
<dbReference type="STRING" id="390242.SAMN04488024_107205"/>
<sequence length="380" mass="43553">MKVLKKIITFLFTNYPYKIRSFDQLYRNKKGEAIDVPEERPMVLKTETGDTIVYANGASFLNHPPILRTVNGQNRYELTGIFKAPDRILYKIPGGSIIGNNGLVYDAKKRSFIEESAKEWTTALGDSPFTNMVHFPAKKTLAGQVLSCLTNGADGGFYHYFFESLLKLYYCREVIDFTSYILLNGPSTPWKLNWLEKANINPDKIIWVMDTDHITCEQLLFTNRLINDQQLSKWCINALLSLFKVEFAPDRERSNRQIIWITRAGLKERHISWEAQILDIFPEIKCVDLNRLTPEETIYTLQEATHVISAHGAGLSNLIFCKKGTKVLEILPNGKSFQPCYSRISSILGFNHYIVNLDFSNADNQETGFSYLKETLCNFI</sequence>
<feature type="domain" description="Glycosyltransferase 61 catalytic" evidence="1">
    <location>
        <begin position="157"/>
        <end position="328"/>
    </location>
</feature>
<accession>A0A1G6X4Z0</accession>
<keyword evidence="3" id="KW-1185">Reference proteome</keyword>
<dbReference type="RefSeq" id="WP_090770478.1">
    <property type="nucleotide sequence ID" value="NZ_FMZH01000007.1"/>
</dbReference>
<evidence type="ECO:0000313" key="3">
    <source>
        <dbReference type="Proteomes" id="UP000199455"/>
    </source>
</evidence>
<name>A0A1G6X4Z0_9SPHI</name>
<dbReference type="Proteomes" id="UP000199455">
    <property type="component" value="Unassembled WGS sequence"/>
</dbReference>